<gene>
    <name evidence="2" type="ORF">A4X13_0g7284</name>
</gene>
<feature type="region of interest" description="Disordered" evidence="1">
    <location>
        <begin position="83"/>
        <end position="103"/>
    </location>
</feature>
<evidence type="ECO:0000313" key="2">
    <source>
        <dbReference type="EMBL" id="KAE8241738.1"/>
    </source>
</evidence>
<dbReference type="AlphaFoldDB" id="A0A177T4U8"/>
<feature type="compositionally biased region" description="Pro residues" evidence="1">
    <location>
        <begin position="94"/>
        <end position="103"/>
    </location>
</feature>
<proteinExistence type="predicted"/>
<evidence type="ECO:0000256" key="1">
    <source>
        <dbReference type="SAM" id="MobiDB-lite"/>
    </source>
</evidence>
<dbReference type="Proteomes" id="UP000077521">
    <property type="component" value="Unassembled WGS sequence"/>
</dbReference>
<reference evidence="2" key="1">
    <citation type="submission" date="2016-04" db="EMBL/GenBank/DDBJ databases">
        <authorList>
            <person name="Nguyen H.D."/>
            <person name="Samba Siva P."/>
            <person name="Cullis J."/>
            <person name="Levesque C.A."/>
            <person name="Hambleton S."/>
        </authorList>
    </citation>
    <scope>NUCLEOTIDE SEQUENCE</scope>
    <source>
        <strain evidence="2">DAOMC 236416</strain>
    </source>
</reference>
<reference evidence="2" key="2">
    <citation type="journal article" date="2019" name="IMA Fungus">
        <title>Genome sequencing and comparison of five Tilletia species to identify candidate genes for the detection of regulated species infecting wheat.</title>
        <authorList>
            <person name="Nguyen H.D.T."/>
            <person name="Sultana T."/>
            <person name="Kesanakurti P."/>
            <person name="Hambleton S."/>
        </authorList>
    </citation>
    <scope>NUCLEOTIDE SEQUENCE</scope>
    <source>
        <strain evidence="2">DAOMC 236416</strain>
    </source>
</reference>
<protein>
    <submittedName>
        <fullName evidence="2">Uncharacterized protein</fullName>
    </submittedName>
</protein>
<sequence>MVNARKKNAQITVNVISELNEYNSKNASNFASVGLYADTDRHANCGAKVLSASVFALVSLWRVSRFQEMVPVELRPSIINGLTTAASDRQAPTSPAPPWTAHD</sequence>
<organism evidence="2 3">
    <name type="scientific">Tilletia indica</name>
    <dbReference type="NCBI Taxonomy" id="43049"/>
    <lineage>
        <taxon>Eukaryota</taxon>
        <taxon>Fungi</taxon>
        <taxon>Dikarya</taxon>
        <taxon>Basidiomycota</taxon>
        <taxon>Ustilaginomycotina</taxon>
        <taxon>Exobasidiomycetes</taxon>
        <taxon>Tilletiales</taxon>
        <taxon>Tilletiaceae</taxon>
        <taxon>Tilletia</taxon>
    </lineage>
</organism>
<dbReference type="EMBL" id="LWDF02000861">
    <property type="protein sequence ID" value="KAE8241738.1"/>
    <property type="molecule type" value="Genomic_DNA"/>
</dbReference>
<evidence type="ECO:0000313" key="3">
    <source>
        <dbReference type="Proteomes" id="UP000077521"/>
    </source>
</evidence>
<keyword evidence="3" id="KW-1185">Reference proteome</keyword>
<accession>A0A177T4U8</accession>
<name>A0A177T4U8_9BASI</name>
<comment type="caution">
    <text evidence="2">The sequence shown here is derived from an EMBL/GenBank/DDBJ whole genome shotgun (WGS) entry which is preliminary data.</text>
</comment>
<feature type="compositionally biased region" description="Polar residues" evidence="1">
    <location>
        <begin position="83"/>
        <end position="93"/>
    </location>
</feature>